<feature type="region of interest" description="Disordered" evidence="1">
    <location>
        <begin position="207"/>
        <end position="311"/>
    </location>
</feature>
<accession>A0AAE0BYM2</accession>
<feature type="compositionally biased region" description="Basic and acidic residues" evidence="1">
    <location>
        <begin position="228"/>
        <end position="237"/>
    </location>
</feature>
<feature type="compositionally biased region" description="Basic and acidic residues" evidence="1">
    <location>
        <begin position="285"/>
        <end position="295"/>
    </location>
</feature>
<protein>
    <submittedName>
        <fullName evidence="2">Uncharacterized protein</fullName>
    </submittedName>
</protein>
<gene>
    <name evidence="2" type="ORF">CYMTET_45241</name>
</gene>
<proteinExistence type="predicted"/>
<reference evidence="2 3" key="1">
    <citation type="journal article" date="2015" name="Genome Biol. Evol.">
        <title>Comparative Genomics of a Bacterivorous Green Alga Reveals Evolutionary Causalities and Consequences of Phago-Mixotrophic Mode of Nutrition.</title>
        <authorList>
            <person name="Burns J.A."/>
            <person name="Paasch A."/>
            <person name="Narechania A."/>
            <person name="Kim E."/>
        </authorList>
    </citation>
    <scope>NUCLEOTIDE SEQUENCE [LARGE SCALE GENOMIC DNA]</scope>
    <source>
        <strain evidence="2 3">PLY_AMNH</strain>
    </source>
</reference>
<feature type="compositionally biased region" description="Low complexity" evidence="1">
    <location>
        <begin position="247"/>
        <end position="258"/>
    </location>
</feature>
<dbReference type="EMBL" id="LGRX02030943">
    <property type="protein sequence ID" value="KAK3245173.1"/>
    <property type="molecule type" value="Genomic_DNA"/>
</dbReference>
<dbReference type="Proteomes" id="UP001190700">
    <property type="component" value="Unassembled WGS sequence"/>
</dbReference>
<evidence type="ECO:0000256" key="1">
    <source>
        <dbReference type="SAM" id="MobiDB-lite"/>
    </source>
</evidence>
<organism evidence="2 3">
    <name type="scientific">Cymbomonas tetramitiformis</name>
    <dbReference type="NCBI Taxonomy" id="36881"/>
    <lineage>
        <taxon>Eukaryota</taxon>
        <taxon>Viridiplantae</taxon>
        <taxon>Chlorophyta</taxon>
        <taxon>Pyramimonadophyceae</taxon>
        <taxon>Pyramimonadales</taxon>
        <taxon>Pyramimonadaceae</taxon>
        <taxon>Cymbomonas</taxon>
    </lineage>
</organism>
<evidence type="ECO:0000313" key="2">
    <source>
        <dbReference type="EMBL" id="KAK3245173.1"/>
    </source>
</evidence>
<keyword evidence="3" id="KW-1185">Reference proteome</keyword>
<name>A0AAE0BYM2_9CHLO</name>
<evidence type="ECO:0000313" key="3">
    <source>
        <dbReference type="Proteomes" id="UP001190700"/>
    </source>
</evidence>
<comment type="caution">
    <text evidence="2">The sequence shown here is derived from an EMBL/GenBank/DDBJ whole genome shotgun (WGS) entry which is preliminary data.</text>
</comment>
<dbReference type="AlphaFoldDB" id="A0AAE0BYM2"/>
<sequence length="311" mass="35029">MDTDTNMETLYERDFPTFSVNRTNLVTSECFQRNVHVLLAPAEVYTEGSTSLLYSQCQILKNEYVCKSMEGYMYIAEYGYEDATLEDTLGSIPSVMQTLTITLTDADKVAFQLKPPTTYKRYRSRPPLTLQELSFAVDRARLAENYIKAALKAAPYIFAINSNHEKTTVYAPEVFCNQTEPKNTTFARDMAELSELIARFKHVPSSTPHFYRKKKSAGASGSAKTRTQKKEKTEANKIPRKPKLPKSTAEQTTEQSKQTQKRRRVSEPSGIQKMAKTAVGGQEEQGCRILEKPSEDTTMSSEPFTSVACAK</sequence>